<feature type="transmembrane region" description="Helical" evidence="1">
    <location>
        <begin position="49"/>
        <end position="72"/>
    </location>
</feature>
<gene>
    <name evidence="2" type="ORF">A3D03_05020</name>
</gene>
<organism evidence="2 3">
    <name type="scientific">Candidatus Gottesmanbacteria bacterium RIFCSPHIGHO2_02_FULL_40_13</name>
    <dbReference type="NCBI Taxonomy" id="1798384"/>
    <lineage>
        <taxon>Bacteria</taxon>
        <taxon>Candidatus Gottesmaniibacteriota</taxon>
    </lineage>
</organism>
<accession>A0A1F6AC82</accession>
<evidence type="ECO:0000313" key="3">
    <source>
        <dbReference type="Proteomes" id="UP000177092"/>
    </source>
</evidence>
<protein>
    <submittedName>
        <fullName evidence="2">Uncharacterized protein</fullName>
    </submittedName>
</protein>
<proteinExistence type="predicted"/>
<dbReference type="Proteomes" id="UP000177092">
    <property type="component" value="Unassembled WGS sequence"/>
</dbReference>
<keyword evidence="1" id="KW-1133">Transmembrane helix</keyword>
<name>A0A1F6AC82_9BACT</name>
<sequence length="120" mass="13665">MKLMNYFMLLLLTIVGIRVGSIAGIYFGITYQELFGICPFRGGIDCISYLWPFPIMGALSGPFLIFAIRVFMKSGKGSSYFSLHHITRYIRLPPKAGRQDSACPSPILPIFKNHDRMWLR</sequence>
<keyword evidence="1" id="KW-0812">Transmembrane</keyword>
<reference evidence="2 3" key="1">
    <citation type="journal article" date="2016" name="Nat. Commun.">
        <title>Thousands of microbial genomes shed light on interconnected biogeochemical processes in an aquifer system.</title>
        <authorList>
            <person name="Anantharaman K."/>
            <person name="Brown C.T."/>
            <person name="Hug L.A."/>
            <person name="Sharon I."/>
            <person name="Castelle C.J."/>
            <person name="Probst A.J."/>
            <person name="Thomas B.C."/>
            <person name="Singh A."/>
            <person name="Wilkins M.J."/>
            <person name="Karaoz U."/>
            <person name="Brodie E.L."/>
            <person name="Williams K.H."/>
            <person name="Hubbard S.S."/>
            <person name="Banfield J.F."/>
        </authorList>
    </citation>
    <scope>NUCLEOTIDE SEQUENCE [LARGE SCALE GENOMIC DNA]</scope>
</reference>
<feature type="transmembrane region" description="Helical" evidence="1">
    <location>
        <begin position="7"/>
        <end position="29"/>
    </location>
</feature>
<evidence type="ECO:0000256" key="1">
    <source>
        <dbReference type="SAM" id="Phobius"/>
    </source>
</evidence>
<evidence type="ECO:0000313" key="2">
    <source>
        <dbReference type="EMBL" id="OGG22389.1"/>
    </source>
</evidence>
<keyword evidence="1" id="KW-0472">Membrane</keyword>
<dbReference type="EMBL" id="MFJN01000003">
    <property type="protein sequence ID" value="OGG22389.1"/>
    <property type="molecule type" value="Genomic_DNA"/>
</dbReference>
<dbReference type="AlphaFoldDB" id="A0A1F6AC82"/>
<comment type="caution">
    <text evidence="2">The sequence shown here is derived from an EMBL/GenBank/DDBJ whole genome shotgun (WGS) entry which is preliminary data.</text>
</comment>
<dbReference type="STRING" id="1798384.A3D03_05020"/>